<accession>A0ACC6IWW0</accession>
<keyword evidence="2" id="KW-1185">Reference proteome</keyword>
<keyword evidence="1" id="KW-0378">Hydrolase</keyword>
<keyword evidence="1" id="KW-0067">ATP-binding</keyword>
<protein>
    <submittedName>
        <fullName evidence="1">Superfamily I DNA/RNA helicase</fullName>
    </submittedName>
</protein>
<keyword evidence="1" id="KW-0347">Helicase</keyword>
<dbReference type="Proteomes" id="UP001184376">
    <property type="component" value="Unassembled WGS sequence"/>
</dbReference>
<organism evidence="1 2">
    <name type="scientific">Chryseobacterium bernardetii</name>
    <dbReference type="NCBI Taxonomy" id="1241978"/>
    <lineage>
        <taxon>Bacteria</taxon>
        <taxon>Pseudomonadati</taxon>
        <taxon>Bacteroidota</taxon>
        <taxon>Flavobacteriia</taxon>
        <taxon>Flavobacteriales</taxon>
        <taxon>Weeksellaceae</taxon>
        <taxon>Chryseobacterium group</taxon>
        <taxon>Chryseobacterium</taxon>
    </lineage>
</organism>
<gene>
    <name evidence="1" type="ORF">J2795_003000</name>
</gene>
<dbReference type="EMBL" id="JAVDRG010000005">
    <property type="protein sequence ID" value="MDR6442275.1"/>
    <property type="molecule type" value="Genomic_DNA"/>
</dbReference>
<name>A0ACC6IWW0_9FLAO</name>
<evidence type="ECO:0000313" key="1">
    <source>
        <dbReference type="EMBL" id="MDR6442275.1"/>
    </source>
</evidence>
<comment type="caution">
    <text evidence="1">The sequence shown here is derived from an EMBL/GenBank/DDBJ whole genome shotgun (WGS) entry which is preliminary data.</text>
</comment>
<keyword evidence="1" id="KW-0547">Nucleotide-binding</keyword>
<reference evidence="1" key="1">
    <citation type="submission" date="2023-07" db="EMBL/GenBank/DDBJ databases">
        <title>Sorghum-associated microbial communities from plants grown in Nebraska, USA.</title>
        <authorList>
            <person name="Schachtman D."/>
        </authorList>
    </citation>
    <scope>NUCLEOTIDE SEQUENCE</scope>
    <source>
        <strain evidence="1">DS1280</strain>
    </source>
</reference>
<sequence>MQFEITNDNRPYLDSRGKIVLNACPGSGKTTSVAYKLKILMDECKNEHGDYSGIACLSFTNVAKDEIFQAFEKINGSHIRYPHLVSTIDSFINHYITLPYYYLLKKNITRPQILDKVSFLDDMNLGNHKNNLQKPLKYSYPPSQLKIEIDNTYTWNGHKSNPIIVSEALFKKYAKEYKRWQFDNGYLNNDDSTFLAAFLLEKYPSIAKSLIERFPYFIIDEAQDTSEIQYKIFDLLISAGLKNIEFVGDPYQSLYEFREARPDLFIARFNNKSVWQQVRLNHCRRSSQQIINVYSLFRDTGVEPIRSICKHTTDHKIHVIRFSEVDPISLITKYETLIDNNCLNQILVRGGTHLEVFGAKSTSEEPWKNNVAMTMLRAQNHFLQGNIKMSIDNLRMCLAQIWLPNGNYREKRAKEKEIRNDSDINILLFDFIKKMPDQNDTLKNWTMLMTEHIKNTFGIAIDLQLKQKGKQFYNKNLLHFLYPKAKIPYPISTIHKAKGMTFDSILLVLSKNSSGEQISLTDFKNIGALPTEKQRMLYVALSRPKYLACIGVPDSWNEQRISEILGDDVIFV</sequence>
<evidence type="ECO:0000313" key="2">
    <source>
        <dbReference type="Proteomes" id="UP001184376"/>
    </source>
</evidence>
<proteinExistence type="predicted"/>